<dbReference type="InterPro" id="IPR023997">
    <property type="entry name" value="TonB-dep_OMP_SusC/RagA_CS"/>
</dbReference>
<feature type="domain" description="TonB-dependent receptor plug" evidence="8">
    <location>
        <begin position="2"/>
        <end position="43"/>
    </location>
</feature>
<dbReference type="GO" id="GO:0009279">
    <property type="term" value="C:cell outer membrane"/>
    <property type="evidence" value="ECO:0007669"/>
    <property type="project" value="UniProtKB-SubCell"/>
</dbReference>
<keyword evidence="9" id="KW-0675">Receptor</keyword>
<keyword evidence="3 7" id="KW-1134">Transmembrane beta strand</keyword>
<dbReference type="NCBIfam" id="TIGR04057">
    <property type="entry name" value="SusC_RagA_signa"/>
    <property type="match status" value="1"/>
</dbReference>
<protein>
    <submittedName>
        <fullName evidence="9">TonB-dependent receptor</fullName>
    </submittedName>
</protein>
<evidence type="ECO:0000256" key="4">
    <source>
        <dbReference type="ARBA" id="ARBA00022692"/>
    </source>
</evidence>
<evidence type="ECO:0000256" key="2">
    <source>
        <dbReference type="ARBA" id="ARBA00022448"/>
    </source>
</evidence>
<keyword evidence="2 7" id="KW-0813">Transport</keyword>
<evidence type="ECO:0000313" key="9">
    <source>
        <dbReference type="EMBL" id="GAO29682.1"/>
    </source>
</evidence>
<name>A0A0E9LVR8_9BACT</name>
<dbReference type="InterPro" id="IPR039426">
    <property type="entry name" value="TonB-dep_rcpt-like"/>
</dbReference>
<dbReference type="Pfam" id="PF07715">
    <property type="entry name" value="Plug"/>
    <property type="match status" value="1"/>
</dbReference>
<keyword evidence="5 7" id="KW-0472">Membrane</keyword>
<sequence>MVIDGVPTDLGLNALNPNDIETVDVLKDASATAIYGARGANGVVMITTKRGTKGESQISFSSNFSVQEAIGMPTLLNATQYAQLNNDMLQNAGMTTNPDWTDPTALGKGTDWMGELIDLAPMQNYSLSYSGGSDNSTYYVSGSVFDQEGLVRNTKFRRYTFQFNKDAQVKEWIKFSNQLTVSHDIKSQGDYDIMATMRALPTQSLYFDDGSWSGPEGPVEWVGGIRNPIGTTEKNTQETKGYNVLGNISAEISLFKGLKFKTLGGIDFKSWYGSSFSPAYAWKPIAVETSFKHQSANKSLTYLWDNYFTYDQSFGNHTVNAMGGISAQTNQFDFMSGSVNTFLRDENNQLDNGLKIQSLNGNASEWSLLSYIGRINYTFANKYLVTATVRRDGSSRFGENNKWGLFPSFSGAWRISEESWFPDFYLLNDLKARVGYGVTGNQNIGNYEFAAIYDMGTYMFNGNPVSTLVANRMPNPGIMWEEVEQMNVGVDLTMFNQRLMLSLDGYVKNTNNMLVPMAVPISTGYSDHDVPNINAGQMSNKGVELSLTTHILRGAFDWTTSVNTTLNKNEIVDLNSDSPMYQNSIENSNISIQSVNHPMNSFYGFVVDGIFQNPQEVSNSAVQIVGGTAPGDIRFKDLNNDGIINDQDRTYIGNPNPSIIYSMNNRLAWKGFDLEIFLHGHAGNDIYNANRMTLEGMKVSENQSTAVLNRWTPGHTNTSMPRAIYDDPNKNTRASNRYIEDGSYLRLKNVSLGYSIPKELLNRFDIGEARIYLSAQNLATITGYSGIDPEVGINGIDYGAYPLTRTYSIGLNLNF</sequence>
<keyword evidence="10" id="KW-1185">Reference proteome</keyword>
<comment type="caution">
    <text evidence="9">The sequence shown here is derived from an EMBL/GenBank/DDBJ whole genome shotgun (WGS) entry which is preliminary data.</text>
</comment>
<dbReference type="Gene3D" id="2.40.170.20">
    <property type="entry name" value="TonB-dependent receptor, beta-barrel domain"/>
    <property type="match status" value="1"/>
</dbReference>
<dbReference type="InterPro" id="IPR012910">
    <property type="entry name" value="Plug_dom"/>
</dbReference>
<comment type="subcellular location">
    <subcellularLocation>
        <location evidence="1 7">Cell outer membrane</location>
        <topology evidence="1 7">Multi-pass membrane protein</topology>
    </subcellularLocation>
</comment>
<evidence type="ECO:0000256" key="7">
    <source>
        <dbReference type="PROSITE-ProRule" id="PRU01360"/>
    </source>
</evidence>
<evidence type="ECO:0000313" key="10">
    <source>
        <dbReference type="Proteomes" id="UP000032900"/>
    </source>
</evidence>
<dbReference type="NCBIfam" id="TIGR04056">
    <property type="entry name" value="OMP_RagA_SusC"/>
    <property type="match status" value="1"/>
</dbReference>
<dbReference type="Gene3D" id="2.170.130.10">
    <property type="entry name" value="TonB-dependent receptor, plug domain"/>
    <property type="match status" value="1"/>
</dbReference>
<evidence type="ECO:0000256" key="3">
    <source>
        <dbReference type="ARBA" id="ARBA00022452"/>
    </source>
</evidence>
<proteinExistence type="inferred from homology"/>
<evidence type="ECO:0000256" key="5">
    <source>
        <dbReference type="ARBA" id="ARBA00023136"/>
    </source>
</evidence>
<accession>A0A0E9LVR8</accession>
<dbReference type="PROSITE" id="PS52016">
    <property type="entry name" value="TONB_DEPENDENT_REC_3"/>
    <property type="match status" value="1"/>
</dbReference>
<evidence type="ECO:0000259" key="8">
    <source>
        <dbReference type="Pfam" id="PF07715"/>
    </source>
</evidence>
<dbReference type="InterPro" id="IPR037066">
    <property type="entry name" value="Plug_dom_sf"/>
</dbReference>
<dbReference type="InterPro" id="IPR023996">
    <property type="entry name" value="TonB-dep_OMP_SusC/RagA"/>
</dbReference>
<dbReference type="STRING" id="1236989.JCM15548_11898"/>
<dbReference type="EMBL" id="BAZW01000011">
    <property type="protein sequence ID" value="GAO29682.1"/>
    <property type="molecule type" value="Genomic_DNA"/>
</dbReference>
<keyword evidence="4 7" id="KW-0812">Transmembrane</keyword>
<reference evidence="9 10" key="1">
    <citation type="journal article" date="2015" name="Microbes Environ.">
        <title>Distribution and evolution of nitrogen fixation genes in the phylum bacteroidetes.</title>
        <authorList>
            <person name="Inoue J."/>
            <person name="Oshima K."/>
            <person name="Suda W."/>
            <person name="Sakamoto M."/>
            <person name="Iino T."/>
            <person name="Noda S."/>
            <person name="Hongoh Y."/>
            <person name="Hattori M."/>
            <person name="Ohkuma M."/>
        </authorList>
    </citation>
    <scope>NUCLEOTIDE SEQUENCE [LARGE SCALE GENOMIC DNA]</scope>
    <source>
        <strain evidence="9">JCM 15548</strain>
    </source>
</reference>
<organism evidence="9 10">
    <name type="scientific">Geofilum rubicundum JCM 15548</name>
    <dbReference type="NCBI Taxonomy" id="1236989"/>
    <lineage>
        <taxon>Bacteria</taxon>
        <taxon>Pseudomonadati</taxon>
        <taxon>Bacteroidota</taxon>
        <taxon>Bacteroidia</taxon>
        <taxon>Marinilabiliales</taxon>
        <taxon>Marinilabiliaceae</taxon>
        <taxon>Geofilum</taxon>
    </lineage>
</organism>
<dbReference type="InterPro" id="IPR036942">
    <property type="entry name" value="Beta-barrel_TonB_sf"/>
</dbReference>
<comment type="similarity">
    <text evidence="7">Belongs to the TonB-dependent receptor family.</text>
</comment>
<evidence type="ECO:0000256" key="1">
    <source>
        <dbReference type="ARBA" id="ARBA00004571"/>
    </source>
</evidence>
<evidence type="ECO:0000256" key="6">
    <source>
        <dbReference type="ARBA" id="ARBA00023237"/>
    </source>
</evidence>
<gene>
    <name evidence="9" type="ORF">JCM15548_11898</name>
</gene>
<dbReference type="AlphaFoldDB" id="A0A0E9LVR8"/>
<dbReference type="SUPFAM" id="SSF56935">
    <property type="entry name" value="Porins"/>
    <property type="match status" value="1"/>
</dbReference>
<keyword evidence="6 7" id="KW-0998">Cell outer membrane</keyword>
<dbReference type="Proteomes" id="UP000032900">
    <property type="component" value="Unassembled WGS sequence"/>
</dbReference>